<keyword evidence="2" id="KW-1185">Reference proteome</keyword>
<accession>A0ABP5F7S7</accession>
<reference evidence="2" key="1">
    <citation type="journal article" date="2019" name="Int. J. Syst. Evol. Microbiol.">
        <title>The Global Catalogue of Microorganisms (GCM) 10K type strain sequencing project: providing services to taxonomists for standard genome sequencing and annotation.</title>
        <authorList>
            <consortium name="The Broad Institute Genomics Platform"/>
            <consortium name="The Broad Institute Genome Sequencing Center for Infectious Disease"/>
            <person name="Wu L."/>
            <person name="Ma J."/>
        </authorList>
    </citation>
    <scope>NUCLEOTIDE SEQUENCE [LARGE SCALE GENOMIC DNA]</scope>
    <source>
        <strain evidence="2">JCM 15313</strain>
    </source>
</reference>
<name>A0ABP5F7S7_9ACTN</name>
<dbReference type="Pfam" id="PF01527">
    <property type="entry name" value="HTH_Tnp_1"/>
    <property type="match status" value="1"/>
</dbReference>
<dbReference type="InterPro" id="IPR002514">
    <property type="entry name" value="Transposase_8"/>
</dbReference>
<gene>
    <name evidence="1" type="ORF">GCM10009799_51950</name>
</gene>
<dbReference type="InterPro" id="IPR009057">
    <property type="entry name" value="Homeodomain-like_sf"/>
</dbReference>
<dbReference type="InterPro" id="IPR036388">
    <property type="entry name" value="WH-like_DNA-bd_sf"/>
</dbReference>
<dbReference type="Gene3D" id="1.10.10.10">
    <property type="entry name" value="Winged helix-like DNA-binding domain superfamily/Winged helix DNA-binding domain"/>
    <property type="match status" value="1"/>
</dbReference>
<proteinExistence type="predicted"/>
<comment type="caution">
    <text evidence="1">The sequence shown here is derived from an EMBL/GenBank/DDBJ whole genome shotgun (WGS) entry which is preliminary data.</text>
</comment>
<evidence type="ECO:0000313" key="2">
    <source>
        <dbReference type="Proteomes" id="UP001501585"/>
    </source>
</evidence>
<evidence type="ECO:0000313" key="1">
    <source>
        <dbReference type="EMBL" id="GAA2017569.1"/>
    </source>
</evidence>
<dbReference type="EMBL" id="BAAAPC010000039">
    <property type="protein sequence ID" value="GAA2017569.1"/>
    <property type="molecule type" value="Genomic_DNA"/>
</dbReference>
<protein>
    <submittedName>
        <fullName evidence="1">Transposase</fullName>
    </submittedName>
</protein>
<organism evidence="1 2">
    <name type="scientific">Nocardiopsis rhodophaea</name>
    <dbReference type="NCBI Taxonomy" id="280238"/>
    <lineage>
        <taxon>Bacteria</taxon>
        <taxon>Bacillati</taxon>
        <taxon>Actinomycetota</taxon>
        <taxon>Actinomycetes</taxon>
        <taxon>Streptosporangiales</taxon>
        <taxon>Nocardiopsidaceae</taxon>
        <taxon>Nocardiopsis</taxon>
    </lineage>
</organism>
<dbReference type="RefSeq" id="WP_425573573.1">
    <property type="nucleotide sequence ID" value="NZ_BAAAPC010000039.1"/>
</dbReference>
<dbReference type="SUPFAM" id="SSF46689">
    <property type="entry name" value="Homeodomain-like"/>
    <property type="match status" value="1"/>
</dbReference>
<sequence length="105" mass="11808">MSKRYPVELRERAVRLVQQTRGDHSSTNAAIKAVAVKLGVGTEGLRTWVRQADVDEGNRPGTTTAEPQRIKELERENRELKRANQILKAAASFFAAEIDRPHTRS</sequence>
<dbReference type="Proteomes" id="UP001501585">
    <property type="component" value="Unassembled WGS sequence"/>
</dbReference>